<keyword evidence="6" id="KW-0472">Membrane</keyword>
<dbReference type="EMBL" id="CP036426">
    <property type="protein sequence ID" value="QDV34412.1"/>
    <property type="molecule type" value="Genomic_DNA"/>
</dbReference>
<feature type="region of interest" description="Disordered" evidence="5">
    <location>
        <begin position="260"/>
        <end position="280"/>
    </location>
</feature>
<dbReference type="OrthoDB" id="6111975at2"/>
<evidence type="ECO:0000256" key="5">
    <source>
        <dbReference type="SAM" id="MobiDB-lite"/>
    </source>
</evidence>
<dbReference type="SUPFAM" id="SSF56112">
    <property type="entry name" value="Protein kinase-like (PK-like)"/>
    <property type="match status" value="1"/>
</dbReference>
<evidence type="ECO:0000313" key="9">
    <source>
        <dbReference type="Proteomes" id="UP000317835"/>
    </source>
</evidence>
<accession>A0A518H0Q1</accession>
<dbReference type="CDD" id="cd14014">
    <property type="entry name" value="STKc_PknB_like"/>
    <property type="match status" value="1"/>
</dbReference>
<dbReference type="Pfam" id="PF00069">
    <property type="entry name" value="Pkinase"/>
    <property type="match status" value="1"/>
</dbReference>
<dbReference type="InterPro" id="IPR008271">
    <property type="entry name" value="Ser/Thr_kinase_AS"/>
</dbReference>
<feature type="transmembrane region" description="Helical" evidence="6">
    <location>
        <begin position="410"/>
        <end position="429"/>
    </location>
</feature>
<dbReference type="SMART" id="SM00220">
    <property type="entry name" value="S_TKc"/>
    <property type="match status" value="1"/>
</dbReference>
<dbReference type="PANTHER" id="PTHR43289:SF6">
    <property type="entry name" value="SERINE_THREONINE-PROTEIN KINASE NEKL-3"/>
    <property type="match status" value="1"/>
</dbReference>
<evidence type="ECO:0000256" key="2">
    <source>
        <dbReference type="ARBA" id="ARBA00022741"/>
    </source>
</evidence>
<dbReference type="Gene3D" id="3.30.200.20">
    <property type="entry name" value="Phosphorylase Kinase, domain 1"/>
    <property type="match status" value="1"/>
</dbReference>
<evidence type="ECO:0000256" key="6">
    <source>
        <dbReference type="SAM" id="Phobius"/>
    </source>
</evidence>
<dbReference type="RefSeq" id="WP_145269275.1">
    <property type="nucleotide sequence ID" value="NZ_CP036426.1"/>
</dbReference>
<dbReference type="PROSITE" id="PS50011">
    <property type="entry name" value="PROTEIN_KINASE_DOM"/>
    <property type="match status" value="1"/>
</dbReference>
<dbReference type="GO" id="GO:0004674">
    <property type="term" value="F:protein serine/threonine kinase activity"/>
    <property type="evidence" value="ECO:0007669"/>
    <property type="project" value="UniProtKB-EC"/>
</dbReference>
<feature type="domain" description="Protein kinase" evidence="7">
    <location>
        <begin position="84"/>
        <end position="377"/>
    </location>
</feature>
<dbReference type="KEGG" id="tpla:ElP_22980"/>
<dbReference type="GO" id="GO:0005524">
    <property type="term" value="F:ATP binding"/>
    <property type="evidence" value="ECO:0007669"/>
    <property type="project" value="UniProtKB-KW"/>
</dbReference>
<keyword evidence="9" id="KW-1185">Reference proteome</keyword>
<evidence type="ECO:0000256" key="1">
    <source>
        <dbReference type="ARBA" id="ARBA00022679"/>
    </source>
</evidence>
<protein>
    <submittedName>
        <fullName evidence="8">Serine/threonine-protein kinase PknB</fullName>
        <ecNumber evidence="8">2.7.11.1</ecNumber>
    </submittedName>
</protein>
<dbReference type="InterPro" id="IPR011009">
    <property type="entry name" value="Kinase-like_dom_sf"/>
</dbReference>
<keyword evidence="2" id="KW-0547">Nucleotide-binding</keyword>
<gene>
    <name evidence="8" type="primary">pknB_10</name>
    <name evidence="8" type="ORF">ElP_22980</name>
</gene>
<dbReference type="Gene3D" id="1.10.510.10">
    <property type="entry name" value="Transferase(Phosphotransferase) domain 1"/>
    <property type="match status" value="1"/>
</dbReference>
<evidence type="ECO:0000256" key="4">
    <source>
        <dbReference type="ARBA" id="ARBA00022840"/>
    </source>
</evidence>
<sequence>MNDPADADRMPVADGPDARFDAALRAAFGPPSTAAGGAWGGVLEAVRDSTGVTSRVLLRDEPDAALPVIGPGEEALDCVGQGRYQVLGEIARGGMGIVLKGRDPDLGRDVALKVLHPGHSRNPAMIQRFIAEAQIAGQLQHPGILPVYELGLDADLRPYFAMRLVKGRTLAALLEERPAPPHDLGRFLAIFEQVCQAVAYAHARGVIHRDLKPSNIMVGAFGEVQVVDWGLSKVLRQGGAKEGVPGQTPEAAEPQVTTVRTAGGSSPSHSGAIIGTPSYMSPEQARGEVDRLDEQADVFALGAILCEILTGQPPYVGDRSRILEDAAVGLLDEARACLDASGADGELIRLAKRCLNASRAVRPRHSGVLAREVSAFLASVGDRARAAEVAAAEARAAAAAERKARRRTTVLASALGAAILAAVTFAIIAEHVRRARAEQAVAEVAALFRKADWFRDQSRRIPPDQLGPWEGALVQVRRTAEIVGAGAIDEDSRKDIVRLLDELRREEQRVRVRSRQYRASLRERAPDSPYLPRQHQE</sequence>
<keyword evidence="3 8" id="KW-0418">Kinase</keyword>
<evidence type="ECO:0000256" key="3">
    <source>
        <dbReference type="ARBA" id="ARBA00022777"/>
    </source>
</evidence>
<keyword evidence="4" id="KW-0067">ATP-binding</keyword>
<dbReference type="Proteomes" id="UP000317835">
    <property type="component" value="Chromosome"/>
</dbReference>
<proteinExistence type="predicted"/>
<feature type="compositionally biased region" description="Polar residues" evidence="5">
    <location>
        <begin position="260"/>
        <end position="269"/>
    </location>
</feature>
<feature type="region of interest" description="Disordered" evidence="5">
    <location>
        <begin position="510"/>
        <end position="537"/>
    </location>
</feature>
<name>A0A518H0Q1_9BACT</name>
<evidence type="ECO:0000259" key="7">
    <source>
        <dbReference type="PROSITE" id="PS50011"/>
    </source>
</evidence>
<keyword evidence="6" id="KW-1133">Transmembrane helix</keyword>
<dbReference type="PROSITE" id="PS00108">
    <property type="entry name" value="PROTEIN_KINASE_ST"/>
    <property type="match status" value="1"/>
</dbReference>
<dbReference type="EC" id="2.7.11.1" evidence="8"/>
<organism evidence="8 9">
    <name type="scientific">Tautonia plasticadhaerens</name>
    <dbReference type="NCBI Taxonomy" id="2527974"/>
    <lineage>
        <taxon>Bacteria</taxon>
        <taxon>Pseudomonadati</taxon>
        <taxon>Planctomycetota</taxon>
        <taxon>Planctomycetia</taxon>
        <taxon>Isosphaerales</taxon>
        <taxon>Isosphaeraceae</taxon>
        <taxon>Tautonia</taxon>
    </lineage>
</organism>
<reference evidence="8 9" key="1">
    <citation type="submission" date="2019-02" db="EMBL/GenBank/DDBJ databases">
        <title>Deep-cultivation of Planctomycetes and their phenomic and genomic characterization uncovers novel biology.</title>
        <authorList>
            <person name="Wiegand S."/>
            <person name="Jogler M."/>
            <person name="Boedeker C."/>
            <person name="Pinto D."/>
            <person name="Vollmers J."/>
            <person name="Rivas-Marin E."/>
            <person name="Kohn T."/>
            <person name="Peeters S.H."/>
            <person name="Heuer A."/>
            <person name="Rast P."/>
            <person name="Oberbeckmann S."/>
            <person name="Bunk B."/>
            <person name="Jeske O."/>
            <person name="Meyerdierks A."/>
            <person name="Storesund J.E."/>
            <person name="Kallscheuer N."/>
            <person name="Luecker S."/>
            <person name="Lage O.M."/>
            <person name="Pohl T."/>
            <person name="Merkel B.J."/>
            <person name="Hornburger P."/>
            <person name="Mueller R.-W."/>
            <person name="Bruemmer F."/>
            <person name="Labrenz M."/>
            <person name="Spormann A.M."/>
            <person name="Op den Camp H."/>
            <person name="Overmann J."/>
            <person name="Amann R."/>
            <person name="Jetten M.S.M."/>
            <person name="Mascher T."/>
            <person name="Medema M.H."/>
            <person name="Devos D.P."/>
            <person name="Kaster A.-K."/>
            <person name="Ovreas L."/>
            <person name="Rohde M."/>
            <person name="Galperin M.Y."/>
            <person name="Jogler C."/>
        </authorList>
    </citation>
    <scope>NUCLEOTIDE SEQUENCE [LARGE SCALE GENOMIC DNA]</scope>
    <source>
        <strain evidence="8 9">ElP</strain>
    </source>
</reference>
<dbReference type="AlphaFoldDB" id="A0A518H0Q1"/>
<keyword evidence="1 8" id="KW-0808">Transferase</keyword>
<keyword evidence="6" id="KW-0812">Transmembrane</keyword>
<dbReference type="InterPro" id="IPR000719">
    <property type="entry name" value="Prot_kinase_dom"/>
</dbReference>
<dbReference type="PANTHER" id="PTHR43289">
    <property type="entry name" value="MITOGEN-ACTIVATED PROTEIN KINASE KINASE KINASE 20-RELATED"/>
    <property type="match status" value="1"/>
</dbReference>
<evidence type="ECO:0000313" key="8">
    <source>
        <dbReference type="EMBL" id="QDV34412.1"/>
    </source>
</evidence>